<proteinExistence type="inferred from homology"/>
<evidence type="ECO:0000313" key="5">
    <source>
        <dbReference type="Proteomes" id="UP000270216"/>
    </source>
</evidence>
<keyword evidence="5" id="KW-1185">Reference proteome</keyword>
<reference evidence="3 5" key="1">
    <citation type="submission" date="2018-12" db="EMBL/GenBank/DDBJ databases">
        <title>Whole genome sequence of a Pandoraea apista isolate from a patient with cystic fibrosis.</title>
        <authorList>
            <person name="Kenna D.T."/>
            <person name="Turton J.F."/>
        </authorList>
    </citation>
    <scope>NUCLEOTIDE SEQUENCE [LARGE SCALE GENOMIC DNA]</scope>
    <source>
        <strain evidence="3 5">Pa13324</strain>
    </source>
</reference>
<dbReference type="AlphaFoldDB" id="A0A0G4JKH3"/>
<evidence type="ECO:0000313" key="3">
    <source>
        <dbReference type="EMBL" id="RSK82844.1"/>
    </source>
</evidence>
<evidence type="ECO:0000256" key="1">
    <source>
        <dbReference type="ARBA" id="ARBA00008791"/>
    </source>
</evidence>
<dbReference type="InterPro" id="IPR006015">
    <property type="entry name" value="Universal_stress_UspA"/>
</dbReference>
<feature type="domain" description="UspA" evidence="2">
    <location>
        <begin position="3"/>
        <end position="145"/>
    </location>
</feature>
<dbReference type="CDD" id="cd00293">
    <property type="entry name" value="USP-like"/>
    <property type="match status" value="1"/>
</dbReference>
<name>A0A0G4JKH3_9BURK</name>
<evidence type="ECO:0000313" key="6">
    <source>
        <dbReference type="Proteomes" id="UP000364291"/>
    </source>
</evidence>
<dbReference type="InterPro" id="IPR006016">
    <property type="entry name" value="UspA"/>
</dbReference>
<dbReference type="EMBL" id="CABPSX010000011">
    <property type="protein sequence ID" value="VVG73474.1"/>
    <property type="molecule type" value="Genomic_DNA"/>
</dbReference>
<protein>
    <submittedName>
        <fullName evidence="4">Universal stress protein</fullName>
    </submittedName>
</protein>
<evidence type="ECO:0000259" key="2">
    <source>
        <dbReference type="Pfam" id="PF00582"/>
    </source>
</evidence>
<dbReference type="PRINTS" id="PR01438">
    <property type="entry name" value="UNVRSLSTRESS"/>
</dbReference>
<dbReference type="PANTHER" id="PTHR46268">
    <property type="entry name" value="STRESS RESPONSE PROTEIN NHAX"/>
    <property type="match status" value="1"/>
</dbReference>
<dbReference type="Pfam" id="PF00582">
    <property type="entry name" value="Usp"/>
    <property type="match status" value="1"/>
</dbReference>
<dbReference type="SUPFAM" id="SSF52402">
    <property type="entry name" value="Adenine nucleotide alpha hydrolases-like"/>
    <property type="match status" value="1"/>
</dbReference>
<reference evidence="4 6" key="2">
    <citation type="submission" date="2019-08" db="EMBL/GenBank/DDBJ databases">
        <authorList>
            <person name="Peeters C."/>
        </authorList>
    </citation>
    <scope>NUCLEOTIDE SEQUENCE [LARGE SCALE GENOMIC DNA]</scope>
    <source>
        <strain evidence="4 6">LMG 18089</strain>
    </source>
</reference>
<dbReference type="PANTHER" id="PTHR46268:SF15">
    <property type="entry name" value="UNIVERSAL STRESS PROTEIN HP_0031"/>
    <property type="match status" value="1"/>
</dbReference>
<sequence length="145" mass="15565">MLFTHILIPTDGSELSQKAVTGGLELARALGARVTGYCCLAEYPYSPFSEYVLEAPATFSERIAEEACAHLDKLAEAAAAAGVPFDRDSSTFPAPYLGIIDAAERHGCDVILMASHGRRGLTSLLLGSETQRVLVHSKIPVLVYR</sequence>
<dbReference type="Gene3D" id="3.40.50.620">
    <property type="entry name" value="HUPs"/>
    <property type="match status" value="1"/>
</dbReference>
<dbReference type="STRING" id="93218.XM39_18945"/>
<dbReference type="Proteomes" id="UP000364291">
    <property type="component" value="Unassembled WGS sequence"/>
</dbReference>
<dbReference type="Proteomes" id="UP000270216">
    <property type="component" value="Unassembled WGS sequence"/>
</dbReference>
<comment type="similarity">
    <text evidence="1">Belongs to the universal stress protein A family.</text>
</comment>
<gene>
    <name evidence="3" type="ORF">EJE83_08685</name>
    <name evidence="4" type="ORF">PAP18089_04483</name>
</gene>
<dbReference type="EMBL" id="RWHX01000011">
    <property type="protein sequence ID" value="RSK82844.1"/>
    <property type="molecule type" value="Genomic_DNA"/>
</dbReference>
<dbReference type="InterPro" id="IPR014729">
    <property type="entry name" value="Rossmann-like_a/b/a_fold"/>
</dbReference>
<organism evidence="4 6">
    <name type="scientific">Pandoraea apista</name>
    <dbReference type="NCBI Taxonomy" id="93218"/>
    <lineage>
        <taxon>Bacteria</taxon>
        <taxon>Pseudomonadati</taxon>
        <taxon>Pseudomonadota</taxon>
        <taxon>Betaproteobacteria</taxon>
        <taxon>Burkholderiales</taxon>
        <taxon>Burkholderiaceae</taxon>
        <taxon>Pandoraea</taxon>
    </lineage>
</organism>
<accession>A0A0G4JKH3</accession>
<evidence type="ECO:0000313" key="4">
    <source>
        <dbReference type="EMBL" id="VVG73474.1"/>
    </source>
</evidence>
<dbReference type="OrthoDB" id="5295044at2"/>